<evidence type="ECO:0000313" key="3">
    <source>
        <dbReference type="EMBL" id="GAI18174.1"/>
    </source>
</evidence>
<dbReference type="SUPFAM" id="SSF159234">
    <property type="entry name" value="FomD-like"/>
    <property type="match status" value="1"/>
</dbReference>
<dbReference type="EMBL" id="BARV01007000">
    <property type="protein sequence ID" value="GAI18174.1"/>
    <property type="molecule type" value="Genomic_DNA"/>
</dbReference>
<proteinExistence type="predicted"/>
<dbReference type="Pfam" id="PF04167">
    <property type="entry name" value="DUF402"/>
    <property type="match status" value="1"/>
</dbReference>
<reference evidence="3" key="1">
    <citation type="journal article" date="2014" name="Front. Microbiol.">
        <title>High frequency of phylogenetically diverse reductive dehalogenase-homologous genes in deep subseafloor sedimentary metagenomes.</title>
        <authorList>
            <person name="Kawai M."/>
            <person name="Futagami T."/>
            <person name="Toyoda A."/>
            <person name="Takaki Y."/>
            <person name="Nishi S."/>
            <person name="Hori S."/>
            <person name="Arai W."/>
            <person name="Tsubouchi T."/>
            <person name="Morono Y."/>
            <person name="Uchiyama I."/>
            <person name="Ito T."/>
            <person name="Fujiyama A."/>
            <person name="Inagaki F."/>
            <person name="Takami H."/>
        </authorList>
    </citation>
    <scope>NUCLEOTIDE SEQUENCE</scope>
    <source>
        <strain evidence="3">Expedition CK06-06</strain>
    </source>
</reference>
<dbReference type="GO" id="GO:0016787">
    <property type="term" value="F:hydrolase activity"/>
    <property type="evidence" value="ECO:0007669"/>
    <property type="project" value="UniProtKB-KW"/>
</dbReference>
<name>X1NHM0_9ZZZZ</name>
<protein>
    <recommendedName>
        <fullName evidence="2">DUF402 domain-containing protein</fullName>
    </recommendedName>
</protein>
<dbReference type="Gene3D" id="2.40.380.10">
    <property type="entry name" value="FomD-like"/>
    <property type="match status" value="1"/>
</dbReference>
<dbReference type="PANTHER" id="PTHR39159:SF1">
    <property type="entry name" value="UPF0374 PROTEIN YGAC"/>
    <property type="match status" value="1"/>
</dbReference>
<evidence type="ECO:0000256" key="1">
    <source>
        <dbReference type="ARBA" id="ARBA00022801"/>
    </source>
</evidence>
<organism evidence="3">
    <name type="scientific">marine sediment metagenome</name>
    <dbReference type="NCBI Taxonomy" id="412755"/>
    <lineage>
        <taxon>unclassified sequences</taxon>
        <taxon>metagenomes</taxon>
        <taxon>ecological metagenomes</taxon>
    </lineage>
</organism>
<dbReference type="InterPro" id="IPR007295">
    <property type="entry name" value="DUF402"/>
</dbReference>
<accession>X1NHM0</accession>
<keyword evidence="1" id="KW-0378">Hydrolase</keyword>
<dbReference type="InterPro" id="IPR035930">
    <property type="entry name" value="FomD-like_sf"/>
</dbReference>
<dbReference type="AlphaFoldDB" id="X1NHM0"/>
<dbReference type="InterPro" id="IPR050212">
    <property type="entry name" value="Ntdp-like"/>
</dbReference>
<comment type="caution">
    <text evidence="3">The sequence shown here is derived from an EMBL/GenBank/DDBJ whole genome shotgun (WGS) entry which is preliminary data.</text>
</comment>
<sequence length="301" mass="34084">MEELDGPPDLDVYDRPDLQGFQACGKVESINTFKSILQSNLDDIVVREWHTAAVYPLAGVLRGKRINLVKEGESAIDVEFPALSKKKLDKLRSAVAPTLDGHHYYKACGKRVSSALDMAEKMFEKGCSRVDVEHLFKQTIEANYPRVGSLIDMEHVKLDGQVFNLGKALIEAFNHNKSFIQLNRVFKNAGVYDGLKTRKAPDDYAVTEVKLGEWHLKTQYFSKNGRYKGAYINLNTPIELYPHGIRYVDLEVDVCVWPNGRVGVLDEKKLEDAATEGLITRKLVKRVKKKLRELVKELSFS</sequence>
<feature type="domain" description="DUF402" evidence="2">
    <location>
        <begin position="179"/>
        <end position="298"/>
    </location>
</feature>
<dbReference type="PANTHER" id="PTHR39159">
    <property type="match status" value="1"/>
</dbReference>
<gene>
    <name evidence="3" type="ORF">S06H3_14317</name>
</gene>
<evidence type="ECO:0000259" key="2">
    <source>
        <dbReference type="Pfam" id="PF04167"/>
    </source>
</evidence>